<feature type="domain" description="Methyltransferase type 11" evidence="5">
    <location>
        <begin position="48"/>
        <end position="168"/>
    </location>
</feature>
<protein>
    <submittedName>
        <fullName evidence="6">Class I SAM-dependent methyltransferase</fullName>
        <ecNumber evidence="6">2.1.1.-</ecNumber>
    </submittedName>
</protein>
<dbReference type="GO" id="GO:0032259">
    <property type="term" value="P:methylation"/>
    <property type="evidence" value="ECO:0007669"/>
    <property type="project" value="UniProtKB-KW"/>
</dbReference>
<evidence type="ECO:0000313" key="6">
    <source>
        <dbReference type="EMBL" id="MFB9474446.1"/>
    </source>
</evidence>
<dbReference type="InterPro" id="IPR051052">
    <property type="entry name" value="Diverse_substrate_MTase"/>
</dbReference>
<dbReference type="EC" id="2.1.1.-" evidence="6"/>
<gene>
    <name evidence="6" type="ORF">ACFFR3_33545</name>
</gene>
<dbReference type="Gene3D" id="3.40.50.150">
    <property type="entry name" value="Vaccinia Virus protein VP39"/>
    <property type="match status" value="1"/>
</dbReference>
<dbReference type="RefSeq" id="WP_364367578.1">
    <property type="nucleotide sequence ID" value="NZ_JBHMCF010000038.1"/>
</dbReference>
<evidence type="ECO:0000256" key="2">
    <source>
        <dbReference type="ARBA" id="ARBA00022603"/>
    </source>
</evidence>
<keyword evidence="3 6" id="KW-0808">Transferase</keyword>
<evidence type="ECO:0000256" key="1">
    <source>
        <dbReference type="ARBA" id="ARBA00008361"/>
    </source>
</evidence>
<evidence type="ECO:0000256" key="4">
    <source>
        <dbReference type="SAM" id="MobiDB-lite"/>
    </source>
</evidence>
<name>A0ABV5NVT9_9ACTN</name>
<comment type="caution">
    <text evidence="6">The sequence shown here is derived from an EMBL/GenBank/DDBJ whole genome shotgun (WGS) entry which is preliminary data.</text>
</comment>
<dbReference type="SUPFAM" id="SSF53335">
    <property type="entry name" value="S-adenosyl-L-methionine-dependent methyltransferases"/>
    <property type="match status" value="1"/>
</dbReference>
<dbReference type="EMBL" id="JBHMCF010000038">
    <property type="protein sequence ID" value="MFB9474446.1"/>
    <property type="molecule type" value="Genomic_DNA"/>
</dbReference>
<evidence type="ECO:0000256" key="3">
    <source>
        <dbReference type="ARBA" id="ARBA00022679"/>
    </source>
</evidence>
<dbReference type="Proteomes" id="UP001589568">
    <property type="component" value="Unassembled WGS sequence"/>
</dbReference>
<organism evidence="6 7">
    <name type="scientific">Nonomuraea salmonea</name>
    <dbReference type="NCBI Taxonomy" id="46181"/>
    <lineage>
        <taxon>Bacteria</taxon>
        <taxon>Bacillati</taxon>
        <taxon>Actinomycetota</taxon>
        <taxon>Actinomycetes</taxon>
        <taxon>Streptosporangiales</taxon>
        <taxon>Streptosporangiaceae</taxon>
        <taxon>Nonomuraea</taxon>
    </lineage>
</organism>
<dbReference type="Pfam" id="PF08241">
    <property type="entry name" value="Methyltransf_11"/>
    <property type="match status" value="1"/>
</dbReference>
<feature type="region of interest" description="Disordered" evidence="4">
    <location>
        <begin position="86"/>
        <end position="110"/>
    </location>
</feature>
<dbReference type="PANTHER" id="PTHR44942">
    <property type="entry name" value="METHYLTRANSF_11 DOMAIN-CONTAINING PROTEIN"/>
    <property type="match status" value="1"/>
</dbReference>
<dbReference type="GO" id="GO:0008168">
    <property type="term" value="F:methyltransferase activity"/>
    <property type="evidence" value="ECO:0007669"/>
    <property type="project" value="UniProtKB-KW"/>
</dbReference>
<dbReference type="InterPro" id="IPR013216">
    <property type="entry name" value="Methyltransf_11"/>
</dbReference>
<evidence type="ECO:0000259" key="5">
    <source>
        <dbReference type="Pfam" id="PF08241"/>
    </source>
</evidence>
<keyword evidence="7" id="KW-1185">Reference proteome</keyword>
<sequence length="282" mass="30047">MSGPLKDLARTFDRVADAYDEGRPGYPDEVYRAMTEVSGVELDGATTVDVGAGTGIMTRALRARGSRVIAVDPGEPMLGHLVAKAAAEAGPEARPAPGADGGRKPEAQAGVSGGARVPLAAVLGDGNALPLTDGVADLVTYAQSWHWLDPAVSIAEARRVLRPGGAIVGCWNFNHAAQADWLAAYETRLAEEVPTYYGPAVEEWSVPPIASAFEVVGERWIPWTRLVGIEHFLLDLRSHSYMAALSPERADEVVGRRRAELRAAFPEGVLSVPMRVYLAVGR</sequence>
<keyword evidence="2 6" id="KW-0489">Methyltransferase</keyword>
<evidence type="ECO:0000313" key="7">
    <source>
        <dbReference type="Proteomes" id="UP001589568"/>
    </source>
</evidence>
<dbReference type="InterPro" id="IPR029063">
    <property type="entry name" value="SAM-dependent_MTases_sf"/>
</dbReference>
<comment type="similarity">
    <text evidence="1">Belongs to the methyltransferase superfamily.</text>
</comment>
<dbReference type="PANTHER" id="PTHR44942:SF4">
    <property type="entry name" value="METHYLTRANSFERASE TYPE 11 DOMAIN-CONTAINING PROTEIN"/>
    <property type="match status" value="1"/>
</dbReference>
<reference evidence="6 7" key="1">
    <citation type="submission" date="2024-09" db="EMBL/GenBank/DDBJ databases">
        <authorList>
            <person name="Sun Q."/>
            <person name="Mori K."/>
        </authorList>
    </citation>
    <scope>NUCLEOTIDE SEQUENCE [LARGE SCALE GENOMIC DNA]</scope>
    <source>
        <strain evidence="6 7">JCM 3324</strain>
    </source>
</reference>
<accession>A0ABV5NVT9</accession>
<dbReference type="CDD" id="cd02440">
    <property type="entry name" value="AdoMet_MTases"/>
    <property type="match status" value="1"/>
</dbReference>
<feature type="compositionally biased region" description="Low complexity" evidence="4">
    <location>
        <begin position="86"/>
        <end position="98"/>
    </location>
</feature>
<proteinExistence type="inferred from homology"/>